<feature type="signal peptide" evidence="2">
    <location>
        <begin position="1"/>
        <end position="18"/>
    </location>
</feature>
<feature type="chain" id="PRO_5005601573" evidence="2">
    <location>
        <begin position="19"/>
        <end position="682"/>
    </location>
</feature>
<dbReference type="GO" id="GO:0016787">
    <property type="term" value="F:hydrolase activity"/>
    <property type="evidence" value="ECO:0007669"/>
    <property type="project" value="UniProtKB-KW"/>
</dbReference>
<organism evidence="3 4">
    <name type="scientific">Chrysochromulina tobinii</name>
    <dbReference type="NCBI Taxonomy" id="1460289"/>
    <lineage>
        <taxon>Eukaryota</taxon>
        <taxon>Haptista</taxon>
        <taxon>Haptophyta</taxon>
        <taxon>Prymnesiophyceae</taxon>
        <taxon>Prymnesiales</taxon>
        <taxon>Chrysochromulinaceae</taxon>
        <taxon>Chrysochromulina</taxon>
    </lineage>
</organism>
<proteinExistence type="predicted"/>
<keyword evidence="4" id="KW-1185">Reference proteome</keyword>
<keyword evidence="3" id="KW-0378">Hydrolase</keyword>
<dbReference type="EMBL" id="JWZX01003171">
    <property type="protein sequence ID" value="KOO23651.1"/>
    <property type="molecule type" value="Genomic_DNA"/>
</dbReference>
<dbReference type="OrthoDB" id="3176171at2759"/>
<keyword evidence="1" id="KW-0812">Transmembrane</keyword>
<evidence type="ECO:0000313" key="3">
    <source>
        <dbReference type="EMBL" id="KOO23651.1"/>
    </source>
</evidence>
<gene>
    <name evidence="3" type="ORF">Ctob_002713</name>
</gene>
<dbReference type="AlphaFoldDB" id="A0A0M0JAQ7"/>
<evidence type="ECO:0000256" key="2">
    <source>
        <dbReference type="SAM" id="SignalP"/>
    </source>
</evidence>
<protein>
    <submittedName>
        <fullName evidence="3">Amidohydrolase 2</fullName>
    </submittedName>
</protein>
<feature type="transmembrane region" description="Helical" evidence="1">
    <location>
        <begin position="636"/>
        <end position="657"/>
    </location>
</feature>
<comment type="caution">
    <text evidence="3">The sequence shown here is derived from an EMBL/GenBank/DDBJ whole genome shotgun (WGS) entry which is preliminary data.</text>
</comment>
<evidence type="ECO:0000256" key="1">
    <source>
        <dbReference type="SAM" id="Phobius"/>
    </source>
</evidence>
<sequence length="682" mass="75617">METRVGKVLLLIVTVAEAVNNQWRIVHERRRLVAPISEEAQNRRTLERFTKGHPDNSICWDRDGLDGFINVIDAHQHPVPFGGPEVPFSLYTDWFIQHGTVFSVFMGIGQKITKQNASAPDCCYYMHCPTYDYPVIPSVENDEINAIARLEHYYGKVDHRLHLITSATFPSLQKSEGAKDQLLALWAKYPNTFKWLGEINVFKHALAGNAFFSDFTGPRLTVARVESGELDALFSVIGPKQPNGEQIPAATLHSDMGCDTYHFLPGSGDGVTPLKCEASDEDKRIAQSNHAWWKATLGPFYSGFFDENDYPKSNFREIMHIHVTHAIMDRYPKVKFVWAHVGLSQELATLHPAVHARILEVFFERFSTNLWLDTSWDVLAKQNFVNYDGQPIENLWSSWASEDLTDDALFDMPKWTSARERLDKIWQAKKGLISKTVTTLTGPSHKMAVLLDLMERYPDKFLPGTDYVASFGSHDDFPGYTPLTGAPNNPAHKREDALTDRVTGDGSAAPDLGLDHDRGGCHKTEMTHSEQITDTSSLNMFFNDELFSAMVLGTNFFRVAGLATQFAAPPLCRNDPDTPLPTATVGWKPGAAVATTMQTPTTISTLGTAPARVDARDGAETASVTSLGRLGVPSQAVVPLMLLAVMLLAGLVYRVGVTQGQKSAVDRDYALHQDGAKPLLPS</sequence>
<keyword evidence="1" id="KW-0472">Membrane</keyword>
<name>A0A0M0JAQ7_9EUKA</name>
<dbReference type="Gene3D" id="3.20.20.140">
    <property type="entry name" value="Metal-dependent hydrolases"/>
    <property type="match status" value="1"/>
</dbReference>
<keyword evidence="2" id="KW-0732">Signal</keyword>
<keyword evidence="1" id="KW-1133">Transmembrane helix</keyword>
<dbReference type="Proteomes" id="UP000037460">
    <property type="component" value="Unassembled WGS sequence"/>
</dbReference>
<accession>A0A0M0JAQ7</accession>
<evidence type="ECO:0000313" key="4">
    <source>
        <dbReference type="Proteomes" id="UP000037460"/>
    </source>
</evidence>
<reference evidence="4" key="1">
    <citation type="journal article" date="2015" name="PLoS Genet.">
        <title>Genome Sequence and Transcriptome Analyses of Chrysochromulina tobin: Metabolic Tools for Enhanced Algal Fitness in the Prominent Order Prymnesiales (Haptophyceae).</title>
        <authorList>
            <person name="Hovde B.T."/>
            <person name="Deodato C.R."/>
            <person name="Hunsperger H.M."/>
            <person name="Ryken S.A."/>
            <person name="Yost W."/>
            <person name="Jha R.K."/>
            <person name="Patterson J."/>
            <person name="Monnat R.J. Jr."/>
            <person name="Barlow S.B."/>
            <person name="Starkenburg S.R."/>
            <person name="Cattolico R.A."/>
        </authorList>
    </citation>
    <scope>NUCLEOTIDE SEQUENCE</scope>
    <source>
        <strain evidence="4">CCMP291</strain>
    </source>
</reference>